<dbReference type="InterPro" id="IPR011324">
    <property type="entry name" value="Cytotoxic_necrot_fac-like_cat"/>
</dbReference>
<keyword evidence="6" id="KW-0862">Zinc</keyword>
<comment type="similarity">
    <text evidence="2 10">Belongs to the purine nucleoside phosphorylase YfiH/LACC1 family.</text>
</comment>
<dbReference type="EMBL" id="CP119316">
    <property type="protein sequence ID" value="WEK45579.1"/>
    <property type="molecule type" value="Genomic_DNA"/>
</dbReference>
<comment type="catalytic activity">
    <reaction evidence="1">
        <text>inosine + phosphate = alpha-D-ribose 1-phosphate + hypoxanthine</text>
        <dbReference type="Rhea" id="RHEA:27646"/>
        <dbReference type="ChEBI" id="CHEBI:17368"/>
        <dbReference type="ChEBI" id="CHEBI:17596"/>
        <dbReference type="ChEBI" id="CHEBI:43474"/>
        <dbReference type="ChEBI" id="CHEBI:57720"/>
        <dbReference type="EC" id="2.4.2.1"/>
    </reaction>
    <physiologicalReaction direction="left-to-right" evidence="1">
        <dbReference type="Rhea" id="RHEA:27647"/>
    </physiologicalReaction>
</comment>
<comment type="catalytic activity">
    <reaction evidence="7">
        <text>adenosine + H2O + H(+) = inosine + NH4(+)</text>
        <dbReference type="Rhea" id="RHEA:24408"/>
        <dbReference type="ChEBI" id="CHEBI:15377"/>
        <dbReference type="ChEBI" id="CHEBI:15378"/>
        <dbReference type="ChEBI" id="CHEBI:16335"/>
        <dbReference type="ChEBI" id="CHEBI:17596"/>
        <dbReference type="ChEBI" id="CHEBI:28938"/>
        <dbReference type="EC" id="3.5.4.4"/>
    </reaction>
    <physiologicalReaction direction="left-to-right" evidence="7">
        <dbReference type="Rhea" id="RHEA:24409"/>
    </physiologicalReaction>
</comment>
<organism evidence="11 12">
    <name type="scientific">Candidatus Andeanibacterium colombiense</name>
    <dbReference type="NCBI Taxonomy" id="3121345"/>
    <lineage>
        <taxon>Bacteria</taxon>
        <taxon>Pseudomonadati</taxon>
        <taxon>Pseudomonadota</taxon>
        <taxon>Alphaproteobacteria</taxon>
        <taxon>Sphingomonadales</taxon>
        <taxon>Sphingomonadaceae</taxon>
        <taxon>Candidatus Andeanibacterium</taxon>
    </lineage>
</organism>
<evidence type="ECO:0000313" key="12">
    <source>
        <dbReference type="Proteomes" id="UP001218362"/>
    </source>
</evidence>
<evidence type="ECO:0000256" key="5">
    <source>
        <dbReference type="ARBA" id="ARBA00022801"/>
    </source>
</evidence>
<evidence type="ECO:0000256" key="2">
    <source>
        <dbReference type="ARBA" id="ARBA00007353"/>
    </source>
</evidence>
<gene>
    <name evidence="11" type="primary">pgeF</name>
    <name evidence="11" type="ORF">P0Y56_11105</name>
</gene>
<proteinExistence type="inferred from homology"/>
<evidence type="ECO:0000313" key="11">
    <source>
        <dbReference type="EMBL" id="WEK45579.1"/>
    </source>
</evidence>
<dbReference type="PANTHER" id="PTHR30616:SF2">
    <property type="entry name" value="PURINE NUCLEOSIDE PHOSPHORYLASE LACC1"/>
    <property type="match status" value="1"/>
</dbReference>
<evidence type="ECO:0000256" key="9">
    <source>
        <dbReference type="ARBA" id="ARBA00049893"/>
    </source>
</evidence>
<dbReference type="Gene3D" id="3.60.140.10">
    <property type="entry name" value="CNF1/YfiH-like putative cysteine hydrolases"/>
    <property type="match status" value="1"/>
</dbReference>
<protein>
    <recommendedName>
        <fullName evidence="10">Purine nucleoside phosphorylase</fullName>
    </recommendedName>
</protein>
<comment type="catalytic activity">
    <reaction evidence="8">
        <text>adenosine + phosphate = alpha-D-ribose 1-phosphate + adenine</text>
        <dbReference type="Rhea" id="RHEA:27642"/>
        <dbReference type="ChEBI" id="CHEBI:16335"/>
        <dbReference type="ChEBI" id="CHEBI:16708"/>
        <dbReference type="ChEBI" id="CHEBI:43474"/>
        <dbReference type="ChEBI" id="CHEBI:57720"/>
        <dbReference type="EC" id="2.4.2.1"/>
    </reaction>
    <physiologicalReaction direction="left-to-right" evidence="8">
        <dbReference type="Rhea" id="RHEA:27643"/>
    </physiologicalReaction>
</comment>
<accession>A0AAJ6BLP5</accession>
<dbReference type="GO" id="GO:0005507">
    <property type="term" value="F:copper ion binding"/>
    <property type="evidence" value="ECO:0007669"/>
    <property type="project" value="TreeGrafter"/>
</dbReference>
<evidence type="ECO:0000256" key="4">
    <source>
        <dbReference type="ARBA" id="ARBA00022723"/>
    </source>
</evidence>
<keyword evidence="3" id="KW-0808">Transferase</keyword>
<dbReference type="Pfam" id="PF02578">
    <property type="entry name" value="Cu-oxidase_4"/>
    <property type="match status" value="1"/>
</dbReference>
<evidence type="ECO:0000256" key="6">
    <source>
        <dbReference type="ARBA" id="ARBA00022833"/>
    </source>
</evidence>
<keyword evidence="5" id="KW-0378">Hydrolase</keyword>
<sequence>MADAVEVIRAAALDGIPHGFLGRRGGVSTGLVAGLNVGFGAGDDPAAVAENRRLAGDAVLPGLPLVAVHQVHSAICVTVDEPWDDSNRPTADALVTARPGTAIGIVTADCAPVLFAEAGAGVVGAAHAGWRGAHGGVAEATLAAMEALGARRERIVAAIGPAIAQASYEVAEDFRANFAPADECFFTPAAPGHFQFDLEAYVAARLKGAGVGKVEKLGLDTYTDDARFYSFRRATHLGEPNYGRQFSLIGLPL</sequence>
<evidence type="ECO:0000256" key="7">
    <source>
        <dbReference type="ARBA" id="ARBA00047989"/>
    </source>
</evidence>
<comment type="catalytic activity">
    <reaction evidence="9">
        <text>S-methyl-5'-thioadenosine + phosphate = 5-(methylsulfanyl)-alpha-D-ribose 1-phosphate + adenine</text>
        <dbReference type="Rhea" id="RHEA:11852"/>
        <dbReference type="ChEBI" id="CHEBI:16708"/>
        <dbReference type="ChEBI" id="CHEBI:17509"/>
        <dbReference type="ChEBI" id="CHEBI:43474"/>
        <dbReference type="ChEBI" id="CHEBI:58533"/>
        <dbReference type="EC" id="2.4.2.28"/>
    </reaction>
    <physiologicalReaction direction="left-to-right" evidence="9">
        <dbReference type="Rhea" id="RHEA:11853"/>
    </physiologicalReaction>
</comment>
<dbReference type="InterPro" id="IPR038371">
    <property type="entry name" value="Cu_polyphenol_OxRdtase_sf"/>
</dbReference>
<dbReference type="CDD" id="cd16833">
    <property type="entry name" value="YfiH"/>
    <property type="match status" value="1"/>
</dbReference>
<dbReference type="KEGG" id="acob:P0Y56_11105"/>
<dbReference type="GO" id="GO:0017061">
    <property type="term" value="F:S-methyl-5-thioadenosine phosphorylase activity"/>
    <property type="evidence" value="ECO:0007669"/>
    <property type="project" value="UniProtKB-EC"/>
</dbReference>
<evidence type="ECO:0000256" key="1">
    <source>
        <dbReference type="ARBA" id="ARBA00000553"/>
    </source>
</evidence>
<dbReference type="InterPro" id="IPR003730">
    <property type="entry name" value="Cu_polyphenol_OxRdtase"/>
</dbReference>
<reference evidence="11" key="1">
    <citation type="submission" date="2023-03" db="EMBL/GenBank/DDBJ databases">
        <title>Andean soil-derived lignocellulolytic bacterial consortium as a source of novel taxa and putative plastic-active enzymes.</title>
        <authorList>
            <person name="Diaz-Garcia L."/>
            <person name="Chuvochina M."/>
            <person name="Feuerriegel G."/>
            <person name="Bunk B."/>
            <person name="Sproer C."/>
            <person name="Streit W.R."/>
            <person name="Rodriguez L.M."/>
            <person name="Overmann J."/>
            <person name="Jimenez D.J."/>
        </authorList>
    </citation>
    <scope>NUCLEOTIDE SEQUENCE</scope>
    <source>
        <strain evidence="11">MAG 26</strain>
    </source>
</reference>
<evidence type="ECO:0000256" key="10">
    <source>
        <dbReference type="RuleBase" id="RU361274"/>
    </source>
</evidence>
<name>A0AAJ6BLP5_9SPHN</name>
<evidence type="ECO:0000256" key="3">
    <source>
        <dbReference type="ARBA" id="ARBA00022679"/>
    </source>
</evidence>
<dbReference type="PANTHER" id="PTHR30616">
    <property type="entry name" value="UNCHARACTERIZED PROTEIN YFIH"/>
    <property type="match status" value="1"/>
</dbReference>
<dbReference type="GO" id="GO:0016787">
    <property type="term" value="F:hydrolase activity"/>
    <property type="evidence" value="ECO:0007669"/>
    <property type="project" value="UniProtKB-KW"/>
</dbReference>
<keyword evidence="4" id="KW-0479">Metal-binding</keyword>
<dbReference type="Proteomes" id="UP001218362">
    <property type="component" value="Chromosome"/>
</dbReference>
<evidence type="ECO:0000256" key="8">
    <source>
        <dbReference type="ARBA" id="ARBA00048968"/>
    </source>
</evidence>
<dbReference type="NCBIfam" id="TIGR00726">
    <property type="entry name" value="peptidoglycan editing factor PgeF"/>
    <property type="match status" value="1"/>
</dbReference>
<dbReference type="AlphaFoldDB" id="A0AAJ6BLP5"/>
<dbReference type="SUPFAM" id="SSF64438">
    <property type="entry name" value="CNF1/YfiH-like putative cysteine hydrolases"/>
    <property type="match status" value="1"/>
</dbReference>